<reference evidence="1 2" key="1">
    <citation type="submission" date="2020-08" db="EMBL/GenBank/DDBJ databases">
        <title>Genomic Encyclopedia of Type Strains, Phase IV (KMG-IV): sequencing the most valuable type-strain genomes for metagenomic binning, comparative biology and taxonomic classification.</title>
        <authorList>
            <person name="Goeker M."/>
        </authorList>
    </citation>
    <scope>NUCLEOTIDE SEQUENCE [LARGE SCALE GENOMIC DNA]</scope>
    <source>
        <strain evidence="1 2">DSM 11275</strain>
    </source>
</reference>
<gene>
    <name evidence="1" type="ORF">HNQ38_001200</name>
</gene>
<keyword evidence="2" id="KW-1185">Reference proteome</keyword>
<dbReference type="AlphaFoldDB" id="A0A7W8C2B8"/>
<name>A0A7W8C2B8_9BACT</name>
<organism evidence="1 2">
    <name type="scientific">Desulfovibrio intestinalis</name>
    <dbReference type="NCBI Taxonomy" id="58621"/>
    <lineage>
        <taxon>Bacteria</taxon>
        <taxon>Pseudomonadati</taxon>
        <taxon>Thermodesulfobacteriota</taxon>
        <taxon>Desulfovibrionia</taxon>
        <taxon>Desulfovibrionales</taxon>
        <taxon>Desulfovibrionaceae</taxon>
        <taxon>Desulfovibrio</taxon>
    </lineage>
</organism>
<dbReference type="EMBL" id="JACHGO010000003">
    <property type="protein sequence ID" value="MBB5143112.1"/>
    <property type="molecule type" value="Genomic_DNA"/>
</dbReference>
<comment type="caution">
    <text evidence="1">The sequence shown here is derived from an EMBL/GenBank/DDBJ whole genome shotgun (WGS) entry which is preliminary data.</text>
</comment>
<evidence type="ECO:0000313" key="1">
    <source>
        <dbReference type="EMBL" id="MBB5143112.1"/>
    </source>
</evidence>
<protein>
    <submittedName>
        <fullName evidence="1">Uncharacterized protein</fullName>
    </submittedName>
</protein>
<sequence length="169" mass="18872">MSNFQQAHPLPSGLSSGPPSPDLHAIAAILHEAAQTLHSFGNTPEADVADVADAHGYNEECPDPIENAYARGEFHDELRCFRLPHYIVRQEYALLQQHKKESFFQLLDSVYDDFLATILLMRNLDDGAHFSGFQLHLISNNLSRPLDLLSCICSQLADFELVQKTIAPD</sequence>
<evidence type="ECO:0000313" key="2">
    <source>
        <dbReference type="Proteomes" id="UP000539075"/>
    </source>
</evidence>
<accession>A0A7W8C2B8</accession>
<proteinExistence type="predicted"/>
<dbReference type="Proteomes" id="UP000539075">
    <property type="component" value="Unassembled WGS sequence"/>
</dbReference>
<dbReference type="RefSeq" id="WP_183718477.1">
    <property type="nucleotide sequence ID" value="NZ_JACHGO010000003.1"/>
</dbReference>